<dbReference type="EMBL" id="LMBR01000133">
    <property type="protein sequence ID" value="KUL28614.1"/>
    <property type="molecule type" value="Genomic_DNA"/>
</dbReference>
<dbReference type="PANTHER" id="PTHR30576">
    <property type="entry name" value="COLANIC BIOSYNTHESIS UDP-GLUCOSE LIPID CARRIER TRANSFERASE"/>
    <property type="match status" value="1"/>
</dbReference>
<organism evidence="3 4">
    <name type="scientific">Chlorobium limicola</name>
    <dbReference type="NCBI Taxonomy" id="1092"/>
    <lineage>
        <taxon>Bacteria</taxon>
        <taxon>Pseudomonadati</taxon>
        <taxon>Chlorobiota</taxon>
        <taxon>Chlorobiia</taxon>
        <taxon>Chlorobiales</taxon>
        <taxon>Chlorobiaceae</taxon>
        <taxon>Chlorobium/Pelodictyon group</taxon>
        <taxon>Chlorobium</taxon>
    </lineage>
</organism>
<dbReference type="AlphaFoldDB" id="A0A117MPH0"/>
<dbReference type="GO" id="GO:0016780">
    <property type="term" value="F:phosphotransferase activity, for other substituted phosphate groups"/>
    <property type="evidence" value="ECO:0007669"/>
    <property type="project" value="TreeGrafter"/>
</dbReference>
<dbReference type="Pfam" id="PF02397">
    <property type="entry name" value="Bac_transf"/>
    <property type="match status" value="1"/>
</dbReference>
<dbReference type="RefSeq" id="WP_012466747.1">
    <property type="nucleotide sequence ID" value="NZ_JAAXUX010000009.1"/>
</dbReference>
<evidence type="ECO:0000313" key="4">
    <source>
        <dbReference type="Proteomes" id="UP000053937"/>
    </source>
</evidence>
<feature type="domain" description="Bacterial sugar transferase" evidence="2">
    <location>
        <begin position="45"/>
        <end position="233"/>
    </location>
</feature>
<dbReference type="PANTHER" id="PTHR30576:SF10">
    <property type="entry name" value="SLL5057 PROTEIN"/>
    <property type="match status" value="1"/>
</dbReference>
<gene>
    <name evidence="3" type="ORF">ASB62_05670</name>
</gene>
<evidence type="ECO:0000259" key="2">
    <source>
        <dbReference type="Pfam" id="PF02397"/>
    </source>
</evidence>
<sequence length="239" mass="27037">MELDPTVRKELIRQVSGALNPSFRFRGKIKVVAWETTVSLSYLMKRLLDITVSTTAIITLSPLFLLTALAIRIEDPGPVFYTQIRVGQNGRHFRFYKFRSMIMNAEKIKAQLAAQNESKAGVIFKMKNDPRITRTGRIIRKFSIDELPQLINVLKGDMSLVGPRPPLPGEVSEYTLEQRKRLHVIPGITCLWQVSGRSDIPFTDQVRLDLQYIQSAGILSDIRLLLKTIPAVLTGRGAY</sequence>
<protein>
    <submittedName>
        <fullName evidence="3">Glycosyl transferase</fullName>
    </submittedName>
</protein>
<comment type="caution">
    <text evidence="3">The sequence shown here is derived from an EMBL/GenBank/DDBJ whole genome shotgun (WGS) entry which is preliminary data.</text>
</comment>
<dbReference type="OrthoDB" id="9774190at2"/>
<dbReference type="InterPro" id="IPR003362">
    <property type="entry name" value="Bact_transf"/>
</dbReference>
<comment type="similarity">
    <text evidence="1">Belongs to the bacterial sugar transferase family.</text>
</comment>
<keyword evidence="4" id="KW-1185">Reference proteome</keyword>
<evidence type="ECO:0000313" key="3">
    <source>
        <dbReference type="EMBL" id="KUL28614.1"/>
    </source>
</evidence>
<reference evidence="3 4" key="1">
    <citation type="submission" date="2015-10" db="EMBL/GenBank/DDBJ databases">
        <title>Draft Genome Sequence of Chlorobium limicola strain Frasassi Growing under Artificial Lighting in the Frasassi Cave System.</title>
        <authorList>
            <person name="Mansor M."/>
            <person name="Macalady J."/>
        </authorList>
    </citation>
    <scope>NUCLEOTIDE SEQUENCE [LARGE SCALE GENOMIC DNA]</scope>
    <source>
        <strain evidence="3 4">Frasassi</strain>
    </source>
</reference>
<keyword evidence="3" id="KW-0808">Transferase</keyword>
<name>A0A117MPH0_CHLLI</name>
<accession>A0A117MPH0</accession>
<dbReference type="Proteomes" id="UP000053937">
    <property type="component" value="Unassembled WGS sequence"/>
</dbReference>
<evidence type="ECO:0000256" key="1">
    <source>
        <dbReference type="ARBA" id="ARBA00006464"/>
    </source>
</evidence>
<dbReference type="OMA" id="CHAIGMR"/>
<proteinExistence type="inferred from homology"/>